<dbReference type="GO" id="GO:0006265">
    <property type="term" value="P:DNA topological change"/>
    <property type="evidence" value="ECO:0007669"/>
    <property type="project" value="UniProtKB-UniRule"/>
</dbReference>
<feature type="site" description="Interaction with DNA" evidence="8">
    <location>
        <position position="139"/>
    </location>
</feature>
<feature type="compositionally biased region" description="Low complexity" evidence="9">
    <location>
        <begin position="792"/>
        <end position="809"/>
    </location>
</feature>
<reference evidence="12 13" key="1">
    <citation type="submission" date="2019-07" db="EMBL/GenBank/DDBJ databases">
        <title>Whole genome shotgun sequence of Adhaeribacter aerolatus NBRC 106133.</title>
        <authorList>
            <person name="Hosoyama A."/>
            <person name="Uohara A."/>
            <person name="Ohji S."/>
            <person name="Ichikawa N."/>
        </authorList>
    </citation>
    <scope>NUCLEOTIDE SEQUENCE [LARGE SCALE GENOMIC DNA]</scope>
    <source>
        <strain evidence="12 13">NBRC 106133</strain>
    </source>
</reference>
<dbReference type="Gene3D" id="3.40.50.140">
    <property type="match status" value="1"/>
</dbReference>
<organism evidence="12 13">
    <name type="scientific">Adhaeribacter aerolatus</name>
    <dbReference type="NCBI Taxonomy" id="670289"/>
    <lineage>
        <taxon>Bacteria</taxon>
        <taxon>Pseudomonadati</taxon>
        <taxon>Bacteroidota</taxon>
        <taxon>Cytophagia</taxon>
        <taxon>Cytophagales</taxon>
        <taxon>Hymenobacteraceae</taxon>
        <taxon>Adhaeribacter</taxon>
    </lineage>
</organism>
<evidence type="ECO:0000256" key="1">
    <source>
        <dbReference type="ARBA" id="ARBA00000213"/>
    </source>
</evidence>
<evidence type="ECO:0000313" key="13">
    <source>
        <dbReference type="Proteomes" id="UP000321532"/>
    </source>
</evidence>
<evidence type="ECO:0000256" key="5">
    <source>
        <dbReference type="ARBA" id="ARBA00023029"/>
    </source>
</evidence>
<feature type="site" description="Interaction with DNA" evidence="8">
    <location>
        <position position="33"/>
    </location>
</feature>
<dbReference type="InterPro" id="IPR025589">
    <property type="entry name" value="Toprim_C_rpt"/>
</dbReference>
<dbReference type="PANTHER" id="PTHR42785:SF1">
    <property type="entry name" value="DNA TOPOISOMERASE"/>
    <property type="match status" value="1"/>
</dbReference>
<dbReference type="SMART" id="SM00493">
    <property type="entry name" value="TOPRIM"/>
    <property type="match status" value="1"/>
</dbReference>
<dbReference type="InterPro" id="IPR034149">
    <property type="entry name" value="TOPRIM_TopoI"/>
</dbReference>
<comment type="catalytic activity">
    <reaction evidence="1 8">
        <text>ATP-independent breakage of single-stranded DNA, followed by passage and rejoining.</text>
        <dbReference type="EC" id="5.6.2.1"/>
    </reaction>
</comment>
<evidence type="ECO:0000259" key="10">
    <source>
        <dbReference type="PROSITE" id="PS50880"/>
    </source>
</evidence>
<evidence type="ECO:0000256" key="8">
    <source>
        <dbReference type="HAMAP-Rule" id="MF_00952"/>
    </source>
</evidence>
<dbReference type="GO" id="GO:0003677">
    <property type="term" value="F:DNA binding"/>
    <property type="evidence" value="ECO:0007669"/>
    <property type="project" value="UniProtKB-KW"/>
</dbReference>
<dbReference type="CDD" id="cd00186">
    <property type="entry name" value="TOP1Ac"/>
    <property type="match status" value="1"/>
</dbReference>
<dbReference type="InterPro" id="IPR013826">
    <property type="entry name" value="Topo_IA_cen_sub3"/>
</dbReference>
<dbReference type="Proteomes" id="UP000321532">
    <property type="component" value="Unassembled WGS sequence"/>
</dbReference>
<dbReference type="RefSeq" id="WP_146900587.1">
    <property type="nucleotide sequence ID" value="NZ_BJYS01000027.1"/>
</dbReference>
<keyword evidence="6 8" id="KW-0238">DNA-binding</keyword>
<dbReference type="SUPFAM" id="SSF56712">
    <property type="entry name" value="Prokaryotic type I DNA topoisomerase"/>
    <property type="match status" value="1"/>
</dbReference>
<dbReference type="GO" id="GO:0003917">
    <property type="term" value="F:DNA topoisomerase type I (single strand cut, ATP-independent) activity"/>
    <property type="evidence" value="ECO:0007669"/>
    <property type="project" value="UniProtKB-UniRule"/>
</dbReference>
<dbReference type="InterPro" id="IPR023406">
    <property type="entry name" value="Topo_IA_AS"/>
</dbReference>
<feature type="site" description="Interaction with DNA" evidence="8">
    <location>
        <position position="285"/>
    </location>
</feature>
<comment type="function">
    <text evidence="8">Releases the supercoiling and torsional tension of DNA, which is introduced during the DNA replication and transcription, by transiently cleaving and rejoining one strand of the DNA duplex. Introduces a single-strand break via transesterification at a target site in duplex DNA. The scissile phosphodiester is attacked by the catalytic tyrosine of the enzyme, resulting in the formation of a DNA-(5'-phosphotyrosyl)-enzyme intermediate and the expulsion of a 3'-OH DNA strand. The free DNA strand then undergoes passage around the unbroken strand, thus removing DNA supercoils. Finally, in the religation step, the DNA 3'-OH attacks the covalent intermediate to expel the active-site tyrosine and restore the DNA phosphodiester backbone.</text>
</comment>
<dbReference type="PROSITE" id="PS52039">
    <property type="entry name" value="TOPO_IA_2"/>
    <property type="match status" value="1"/>
</dbReference>
<dbReference type="PANTHER" id="PTHR42785">
    <property type="entry name" value="DNA TOPOISOMERASE, TYPE IA, CORE"/>
    <property type="match status" value="1"/>
</dbReference>
<keyword evidence="4" id="KW-0460">Magnesium</keyword>
<protein>
    <recommendedName>
        <fullName evidence="8">DNA topoisomerase 1</fullName>
        <ecNumber evidence="8">5.6.2.1</ecNumber>
    </recommendedName>
    <alternativeName>
        <fullName evidence="8">DNA topoisomerase I</fullName>
    </alternativeName>
</protein>
<dbReference type="PROSITE" id="PS00396">
    <property type="entry name" value="TOPO_IA_1"/>
    <property type="match status" value="1"/>
</dbReference>
<keyword evidence="3" id="KW-0479">Metal-binding</keyword>
<feature type="active site" description="O-(5'-phospho-DNA)-tyrosine intermediate" evidence="8">
    <location>
        <position position="283"/>
    </location>
</feature>
<dbReference type="SMART" id="SM00437">
    <property type="entry name" value="TOP1Ac"/>
    <property type="match status" value="1"/>
</dbReference>
<dbReference type="EMBL" id="BJYS01000027">
    <property type="protein sequence ID" value="GEO05808.1"/>
    <property type="molecule type" value="Genomic_DNA"/>
</dbReference>
<feature type="domain" description="Topo IA-type catalytic" evidence="11">
    <location>
        <begin position="129"/>
        <end position="574"/>
    </location>
</feature>
<dbReference type="Gene3D" id="1.10.460.10">
    <property type="entry name" value="Topoisomerase I, domain 2"/>
    <property type="match status" value="2"/>
</dbReference>
<comment type="caution">
    <text evidence="8">Lacks conserved residue(s) required for the propagation of feature annotation.</text>
</comment>
<comment type="subunit">
    <text evidence="8">Monomer.</text>
</comment>
<feature type="site" description="Interaction with DNA" evidence="8">
    <location>
        <position position="140"/>
    </location>
</feature>
<feature type="site" description="Interaction with DNA" evidence="8">
    <location>
        <position position="475"/>
    </location>
</feature>
<evidence type="ECO:0000256" key="9">
    <source>
        <dbReference type="SAM" id="MobiDB-lite"/>
    </source>
</evidence>
<dbReference type="Gene3D" id="1.10.290.10">
    <property type="entry name" value="Topoisomerase I, domain 4"/>
    <property type="match status" value="1"/>
</dbReference>
<dbReference type="NCBIfam" id="TIGR01051">
    <property type="entry name" value="topA_bact"/>
    <property type="match status" value="1"/>
</dbReference>
<evidence type="ECO:0000313" key="12">
    <source>
        <dbReference type="EMBL" id="GEO05808.1"/>
    </source>
</evidence>
<evidence type="ECO:0000259" key="11">
    <source>
        <dbReference type="PROSITE" id="PS52039"/>
    </source>
</evidence>
<keyword evidence="5 8" id="KW-0799">Topoisomerase</keyword>
<feature type="region of interest" description="Disordered" evidence="9">
    <location>
        <begin position="759"/>
        <end position="809"/>
    </location>
</feature>
<dbReference type="HAMAP" id="MF_00952">
    <property type="entry name" value="Topoisom_1_prok"/>
    <property type="match status" value="1"/>
</dbReference>
<feature type="compositionally biased region" description="Basic and acidic residues" evidence="9">
    <location>
        <begin position="775"/>
        <end position="786"/>
    </location>
</feature>
<dbReference type="InterPro" id="IPR028612">
    <property type="entry name" value="Topoisom_1_IA"/>
</dbReference>
<dbReference type="SMART" id="SM00436">
    <property type="entry name" value="TOP1Bc"/>
    <property type="match status" value="1"/>
</dbReference>
<dbReference type="InterPro" id="IPR013497">
    <property type="entry name" value="Topo_IA_cen"/>
</dbReference>
<dbReference type="OrthoDB" id="9804262at2"/>
<sequence length="809" mass="90304">MVKNLVIVESPAKAKTIEGYLGKDFIVKSSFGHVRDLPKDNNAIDIKNGFKPTYVVSADKKEIIAQLKKLAKEADTVWLASDDDREGEAISWHLSEALNLNDAKTRRIVFREITKNAILNAIESPRKIDINRVNAQQARRVLDRLVGFELSPVLWKKIKTGLSAGRVQSVAVRLVVEREREIEKFKAESAFKIVAYLLVNGKQLEAELPTRFKTQAEAQTFLENCQGATYTIENLEKKPVKRSPAAPFTTSTLQQEASRKLGYSVAQTMTVAQKLYEAGKISYMRTDSTNLSQDAINGAAAEITQAFGADYAKTRQYRTKSSSAQEAHEAIRPTDFNAKQASTDRSEQRLYELIWKRAIASQMADAVIEKTTATIGISTQPNAKLVATGEVVTFEGFLKVYIESKDDGEQNDDIKGMLPPLSVGQVLNLDRLQATQRFTRPAPRYTEASLVKKLEELGIGRPSTYAPTISTIQKRGYIEKDNREGKERTYQVLTLVNNALKSETKTEITGAEKGKLFPTDMAMVVNDFLEDHFPAIIDYKFTAKVEEEFDQIATGNKQWDKMLENFYGPFHETVESSQNIERSTVSGARDLGVDPNTGKKVFAKLGRFGPYVQLGEENEETKEKPVYASLRKGQFLESITLEDALELFKLPRILGTFEDKEMTAAIGRFGPFIKHNNKFISLPKQYDPYTVNAEEAIAIIEAKRKADAEKCIKTFEENPEVQVLNGRFGPYIVVGKKNVKIPKGKEPGELTLEECLTLAEQTPDKPTRGGFKKKTVAEKPEKEAPKKKAAPKKTASTATKKAAATAKKK</sequence>
<accession>A0A512B1F1</accession>
<evidence type="ECO:0000256" key="7">
    <source>
        <dbReference type="ARBA" id="ARBA00023235"/>
    </source>
</evidence>
<evidence type="ECO:0000256" key="2">
    <source>
        <dbReference type="ARBA" id="ARBA00009446"/>
    </source>
</evidence>
<gene>
    <name evidence="8 12" type="primary">topA</name>
    <name evidence="12" type="ORF">AAE02nite_34720</name>
</gene>
<feature type="site" description="Interaction with DNA" evidence="8">
    <location>
        <position position="155"/>
    </location>
</feature>
<evidence type="ECO:0000256" key="6">
    <source>
        <dbReference type="ARBA" id="ARBA00023125"/>
    </source>
</evidence>
<dbReference type="InterPro" id="IPR005733">
    <property type="entry name" value="TopoI_bac-type"/>
</dbReference>
<dbReference type="InterPro" id="IPR003601">
    <property type="entry name" value="Topo_IA_2"/>
</dbReference>
<evidence type="ECO:0000256" key="4">
    <source>
        <dbReference type="ARBA" id="ARBA00022842"/>
    </source>
</evidence>
<dbReference type="Pfam" id="PF01131">
    <property type="entry name" value="Topoisom_bac"/>
    <property type="match status" value="1"/>
</dbReference>
<dbReference type="Gene3D" id="2.70.20.10">
    <property type="entry name" value="Topoisomerase I, domain 3"/>
    <property type="match status" value="1"/>
</dbReference>
<dbReference type="Pfam" id="PF13368">
    <property type="entry name" value="Toprim_C_rpt"/>
    <property type="match status" value="3"/>
</dbReference>
<keyword evidence="7 8" id="KW-0413">Isomerase</keyword>
<dbReference type="GO" id="GO:0046872">
    <property type="term" value="F:metal ion binding"/>
    <property type="evidence" value="ECO:0007669"/>
    <property type="project" value="UniProtKB-KW"/>
</dbReference>
<proteinExistence type="inferred from homology"/>
<dbReference type="PRINTS" id="PR00417">
    <property type="entry name" value="PRTPISMRASEI"/>
</dbReference>
<dbReference type="AlphaFoldDB" id="A0A512B1F1"/>
<evidence type="ECO:0000256" key="3">
    <source>
        <dbReference type="ARBA" id="ARBA00022723"/>
    </source>
</evidence>
<dbReference type="Pfam" id="PF01751">
    <property type="entry name" value="Toprim"/>
    <property type="match status" value="1"/>
</dbReference>
<feature type="site" description="Interaction with DNA" evidence="8">
    <location>
        <position position="143"/>
    </location>
</feature>
<dbReference type="CDD" id="cd03363">
    <property type="entry name" value="TOPRIM_TopoIA_TopoI"/>
    <property type="match status" value="1"/>
</dbReference>
<feature type="region of interest" description="Interaction with DNA" evidence="8">
    <location>
        <begin position="163"/>
        <end position="168"/>
    </location>
</feature>
<dbReference type="InterPro" id="IPR003602">
    <property type="entry name" value="Topo_IA_DNA-bd_dom"/>
</dbReference>
<dbReference type="InterPro" id="IPR013825">
    <property type="entry name" value="Topo_IA_cen_sub2"/>
</dbReference>
<dbReference type="EC" id="5.6.2.1" evidence="8"/>
<dbReference type="InterPro" id="IPR013824">
    <property type="entry name" value="Topo_IA_cen_sub1"/>
</dbReference>
<keyword evidence="13" id="KW-1185">Reference proteome</keyword>
<comment type="caution">
    <text evidence="12">The sequence shown here is derived from an EMBL/GenBank/DDBJ whole genome shotgun (WGS) entry which is preliminary data.</text>
</comment>
<name>A0A512B1F1_9BACT</name>
<dbReference type="PROSITE" id="PS50880">
    <property type="entry name" value="TOPRIM"/>
    <property type="match status" value="1"/>
</dbReference>
<comment type="similarity">
    <text evidence="2 8">Belongs to the type IA topoisomerase family.</text>
</comment>
<dbReference type="InterPro" id="IPR000380">
    <property type="entry name" value="Topo_IA"/>
</dbReference>
<dbReference type="InterPro" id="IPR023405">
    <property type="entry name" value="Topo_IA_core_domain"/>
</dbReference>
<feature type="domain" description="Toprim" evidence="10">
    <location>
        <begin position="3"/>
        <end position="113"/>
    </location>
</feature>
<dbReference type="InterPro" id="IPR006171">
    <property type="entry name" value="TOPRIM_dom"/>
</dbReference>